<dbReference type="HAMAP" id="MF_00484">
    <property type="entry name" value="Glycogen_synth"/>
    <property type="match status" value="1"/>
</dbReference>
<comment type="function">
    <text evidence="2 8">Synthesizes alpha-1,4-glucan chains using ADP-glucose.</text>
</comment>
<evidence type="ECO:0000256" key="3">
    <source>
        <dbReference type="ARBA" id="ARBA00004964"/>
    </source>
</evidence>
<evidence type="ECO:0000256" key="8">
    <source>
        <dbReference type="HAMAP-Rule" id="MF_00484"/>
    </source>
</evidence>
<accession>A0A964T294</accession>
<dbReference type="CDD" id="cd03791">
    <property type="entry name" value="GT5_Glycogen_synthase_DULL1-like"/>
    <property type="match status" value="1"/>
</dbReference>
<dbReference type="NCBIfam" id="NF001899">
    <property type="entry name" value="PRK00654.1-2"/>
    <property type="match status" value="1"/>
</dbReference>
<evidence type="ECO:0000256" key="2">
    <source>
        <dbReference type="ARBA" id="ARBA00002764"/>
    </source>
</evidence>
<feature type="binding site" evidence="8">
    <location>
        <position position="15"/>
    </location>
    <ligand>
        <name>ADP-alpha-D-glucose</name>
        <dbReference type="ChEBI" id="CHEBI:57498"/>
    </ligand>
</feature>
<protein>
    <recommendedName>
        <fullName evidence="8">Glycogen synthase</fullName>
        <ecNumber evidence="8">2.4.1.21</ecNumber>
    </recommendedName>
    <alternativeName>
        <fullName evidence="8">Starch [bacterial glycogen] synthase</fullName>
    </alternativeName>
</protein>
<dbReference type="Pfam" id="PF08323">
    <property type="entry name" value="Glyco_transf_5"/>
    <property type="match status" value="1"/>
</dbReference>
<evidence type="ECO:0000313" key="13">
    <source>
        <dbReference type="Proteomes" id="UP000773614"/>
    </source>
</evidence>
<evidence type="ECO:0000256" key="6">
    <source>
        <dbReference type="ARBA" id="ARBA00022679"/>
    </source>
</evidence>
<dbReference type="InterPro" id="IPR013534">
    <property type="entry name" value="Starch_synth_cat_dom"/>
</dbReference>
<dbReference type="GO" id="GO:0009011">
    <property type="term" value="F:alpha-1,4-glucan glucosyltransferase (ADP-glucose donor) activity"/>
    <property type="evidence" value="ECO:0007669"/>
    <property type="project" value="UniProtKB-UniRule"/>
</dbReference>
<feature type="compositionally biased region" description="Low complexity" evidence="9">
    <location>
        <begin position="483"/>
        <end position="492"/>
    </location>
</feature>
<evidence type="ECO:0000256" key="9">
    <source>
        <dbReference type="SAM" id="MobiDB-lite"/>
    </source>
</evidence>
<comment type="catalytic activity">
    <reaction evidence="1 8">
        <text>[(1-&gt;4)-alpha-D-glucosyl](n) + ADP-alpha-D-glucose = [(1-&gt;4)-alpha-D-glucosyl](n+1) + ADP + H(+)</text>
        <dbReference type="Rhea" id="RHEA:18189"/>
        <dbReference type="Rhea" id="RHEA-COMP:9584"/>
        <dbReference type="Rhea" id="RHEA-COMP:9587"/>
        <dbReference type="ChEBI" id="CHEBI:15378"/>
        <dbReference type="ChEBI" id="CHEBI:15444"/>
        <dbReference type="ChEBI" id="CHEBI:57498"/>
        <dbReference type="ChEBI" id="CHEBI:456216"/>
        <dbReference type="EC" id="2.4.1.21"/>
    </reaction>
</comment>
<comment type="similarity">
    <text evidence="4 8">Belongs to the glycosyltransferase 1 family. Bacterial/plant glycogen synthase subfamily.</text>
</comment>
<keyword evidence="5 8" id="KW-0328">Glycosyltransferase</keyword>
<evidence type="ECO:0000259" key="10">
    <source>
        <dbReference type="Pfam" id="PF00534"/>
    </source>
</evidence>
<dbReference type="InterPro" id="IPR001296">
    <property type="entry name" value="Glyco_trans_1"/>
</dbReference>
<dbReference type="PANTHER" id="PTHR45825:SF11">
    <property type="entry name" value="ALPHA AMYLASE DOMAIN-CONTAINING PROTEIN"/>
    <property type="match status" value="1"/>
</dbReference>
<evidence type="ECO:0000313" key="12">
    <source>
        <dbReference type="EMBL" id="MYZ46930.1"/>
    </source>
</evidence>
<evidence type="ECO:0000259" key="11">
    <source>
        <dbReference type="Pfam" id="PF08323"/>
    </source>
</evidence>
<organism evidence="12 13">
    <name type="scientific">Propylenella binzhouense</name>
    <dbReference type="NCBI Taxonomy" id="2555902"/>
    <lineage>
        <taxon>Bacteria</taxon>
        <taxon>Pseudomonadati</taxon>
        <taxon>Pseudomonadota</taxon>
        <taxon>Alphaproteobacteria</taxon>
        <taxon>Hyphomicrobiales</taxon>
        <taxon>Propylenellaceae</taxon>
        <taxon>Propylenella</taxon>
    </lineage>
</organism>
<dbReference type="RefSeq" id="WP_161139265.1">
    <property type="nucleotide sequence ID" value="NZ_SPKJ01000007.1"/>
</dbReference>
<comment type="caution">
    <text evidence="12">The sequence shown here is derived from an EMBL/GenBank/DDBJ whole genome shotgun (WGS) entry which is preliminary data.</text>
</comment>
<dbReference type="NCBIfam" id="TIGR02095">
    <property type="entry name" value="glgA"/>
    <property type="match status" value="1"/>
</dbReference>
<dbReference type="OrthoDB" id="9808590at2"/>
<dbReference type="InterPro" id="IPR011835">
    <property type="entry name" value="GS/SS"/>
</dbReference>
<feature type="domain" description="Glycosyl transferase family 1" evidence="10">
    <location>
        <begin position="288"/>
        <end position="448"/>
    </location>
</feature>
<dbReference type="PANTHER" id="PTHR45825">
    <property type="entry name" value="GRANULE-BOUND STARCH SYNTHASE 1, CHLOROPLASTIC/AMYLOPLASTIC"/>
    <property type="match status" value="1"/>
</dbReference>
<reference evidence="12" key="1">
    <citation type="submission" date="2019-03" db="EMBL/GenBank/DDBJ databases">
        <title>Afifella sp. nov., isolated from activated sludge.</title>
        <authorList>
            <person name="Li Q."/>
            <person name="Liu Y."/>
        </authorList>
    </citation>
    <scope>NUCLEOTIDE SEQUENCE</scope>
    <source>
        <strain evidence="12">L72</strain>
    </source>
</reference>
<dbReference type="Proteomes" id="UP000773614">
    <property type="component" value="Unassembled WGS sequence"/>
</dbReference>
<keyword evidence="6 8" id="KW-0808">Transferase</keyword>
<comment type="pathway">
    <text evidence="3 8">Glycan biosynthesis; glycogen biosynthesis.</text>
</comment>
<dbReference type="GO" id="GO:0005978">
    <property type="term" value="P:glycogen biosynthetic process"/>
    <property type="evidence" value="ECO:0007669"/>
    <property type="project" value="UniProtKB-UniRule"/>
</dbReference>
<proteinExistence type="inferred from homology"/>
<evidence type="ECO:0000256" key="4">
    <source>
        <dbReference type="ARBA" id="ARBA00010281"/>
    </source>
</evidence>
<sequence>MQALSVVSEIYPLVKTGGLADVAGALPAALAREGISVSTLVPGYPAVMRALDAAGTVHAFDHLFGGPARLLAGRAAGLALFVLDAPHLFDRPGNPYLDRDGRDWPDNARRFAALAQVGALLGRGLAPGFDPAIVHAHDWQAGLVPALLHFGGGGSPGTVATVHNLAFQGVFPAEIFPALGLPPAAFAVEGIEFFGQVGFLKAALQFADRITTVSPTYAREILTPEHGMQLDGVLRARADRLSGILNGIDGEAWNPEADPHLPKTFDVRRTIARRVNKRALQERFGLPADAQAMLCAVVSRLSWQKGLDILLAALPRLAGRRLQLALVGTGDADLEAAFRSAAERDPKRVGVVIGYDEALAHLVQGGADAVLVPSRFEPCGLTQLCAMRYGALPIVARVGGLADTVVDANEMALAMRAGTGFQFSPPAPGPLAEAIERALAVWADPAAWRRLQRNAMGAPVGWERPAARYAELYRSLASERAPEVAAAPAAEPEGAELE</sequence>
<dbReference type="GO" id="GO:0004373">
    <property type="term" value="F:alpha-1,4-glucan glucosyltransferase (UDP-glucose donor) activity"/>
    <property type="evidence" value="ECO:0007669"/>
    <property type="project" value="InterPro"/>
</dbReference>
<evidence type="ECO:0000256" key="1">
    <source>
        <dbReference type="ARBA" id="ARBA00001478"/>
    </source>
</evidence>
<name>A0A964T294_9HYPH</name>
<keyword evidence="13" id="KW-1185">Reference proteome</keyword>
<dbReference type="Pfam" id="PF00534">
    <property type="entry name" value="Glycos_transf_1"/>
    <property type="match status" value="1"/>
</dbReference>
<dbReference type="NCBIfam" id="NF010699">
    <property type="entry name" value="PRK14099.1"/>
    <property type="match status" value="1"/>
</dbReference>
<dbReference type="EMBL" id="SPKJ01000007">
    <property type="protein sequence ID" value="MYZ46930.1"/>
    <property type="molecule type" value="Genomic_DNA"/>
</dbReference>
<gene>
    <name evidence="8" type="primary">glgA</name>
    <name evidence="12" type="ORF">E4O86_04300</name>
</gene>
<dbReference type="SUPFAM" id="SSF53756">
    <property type="entry name" value="UDP-Glycosyltransferase/glycogen phosphorylase"/>
    <property type="match status" value="1"/>
</dbReference>
<dbReference type="GO" id="GO:0005829">
    <property type="term" value="C:cytosol"/>
    <property type="evidence" value="ECO:0007669"/>
    <property type="project" value="TreeGrafter"/>
</dbReference>
<dbReference type="AlphaFoldDB" id="A0A964T294"/>
<feature type="domain" description="Starch synthase catalytic" evidence="11">
    <location>
        <begin position="4"/>
        <end position="235"/>
    </location>
</feature>
<evidence type="ECO:0000256" key="5">
    <source>
        <dbReference type="ARBA" id="ARBA00022676"/>
    </source>
</evidence>
<keyword evidence="7 8" id="KW-0320">Glycogen biosynthesis</keyword>
<dbReference type="EC" id="2.4.1.21" evidence="8"/>
<dbReference type="Gene3D" id="3.40.50.2000">
    <property type="entry name" value="Glycogen Phosphorylase B"/>
    <property type="match status" value="2"/>
</dbReference>
<feature type="region of interest" description="Disordered" evidence="9">
    <location>
        <begin position="479"/>
        <end position="498"/>
    </location>
</feature>
<evidence type="ECO:0000256" key="7">
    <source>
        <dbReference type="ARBA" id="ARBA00023056"/>
    </source>
</evidence>